<keyword evidence="1" id="KW-0732">Signal</keyword>
<dbReference type="EMBL" id="CP119078">
    <property type="protein sequence ID" value="WED41865.1"/>
    <property type="molecule type" value="Genomic_DNA"/>
</dbReference>
<evidence type="ECO:0000256" key="1">
    <source>
        <dbReference type="SAM" id="SignalP"/>
    </source>
</evidence>
<proteinExistence type="predicted"/>
<keyword evidence="4" id="KW-1185">Reference proteome</keyword>
<evidence type="ECO:0000313" key="4">
    <source>
        <dbReference type="Proteomes" id="UP001222087"/>
    </source>
</evidence>
<accession>A0ABY8AMI6</accession>
<dbReference type="Pfam" id="PF18538">
    <property type="entry name" value="DUF5624"/>
    <property type="match status" value="1"/>
</dbReference>
<sequence>MKSIIIRIFYLLLVMFNNSLSFASNTNGYTTSQAFWDLYYDFTGNNDPDYPKGKINISQTLYQSETQQNKSLTSQTGPLIMFINSTLYVYNSDRKLELKQLLRTAPNTGFTEMTAISHIGTALMYLAKIKANGDSSWKSQMRILLNDVKAVRAVNSQTNNNWLDQINAPSWKPYLTTIHNMVDYACSMAGNYMSDVLSGKESFNTTLLQNDFLNGNKIYSIPYNNVMVGTFMLTALQSMDELHREISKLKLDWPKTKVLIRFVAGSNVSAGVTKGSNWLVPFIEALANNTLSADRIYMVPYAEVKSSLGANELSQADFDYYDTIWNSRHDRSVIANAVFINIPSIFLPDRPTIPGDYAYSKKPKIEEFLIRLKFSLAEPTEMLSNTVGFWMAGELAAKNWNYNNISIPGITTGFPQGIATYPDDNPIIH</sequence>
<dbReference type="Gene3D" id="6.10.250.2710">
    <property type="match status" value="1"/>
</dbReference>
<feature type="chain" id="PRO_5046526701" evidence="1">
    <location>
        <begin position="24"/>
        <end position="429"/>
    </location>
</feature>
<evidence type="ECO:0000259" key="2">
    <source>
        <dbReference type="Pfam" id="PF18538"/>
    </source>
</evidence>
<evidence type="ECO:0000313" key="3">
    <source>
        <dbReference type="EMBL" id="WED41865.1"/>
    </source>
</evidence>
<dbReference type="Proteomes" id="UP001222087">
    <property type="component" value="Chromosome"/>
</dbReference>
<organism evidence="3 4">
    <name type="scientific">Legionella cardiaca</name>
    <dbReference type="NCBI Taxonomy" id="1071983"/>
    <lineage>
        <taxon>Bacteria</taxon>
        <taxon>Pseudomonadati</taxon>
        <taxon>Pseudomonadota</taxon>
        <taxon>Gammaproteobacteria</taxon>
        <taxon>Legionellales</taxon>
        <taxon>Legionellaceae</taxon>
        <taxon>Legionella</taxon>
    </lineage>
</organism>
<protein>
    <submittedName>
        <fullName evidence="3">DUF5624 domain-containing protein</fullName>
    </submittedName>
</protein>
<dbReference type="InterPro" id="IPR041132">
    <property type="entry name" value="DUF5624"/>
</dbReference>
<feature type="domain" description="DUF5624" evidence="2">
    <location>
        <begin position="107"/>
        <end position="236"/>
    </location>
</feature>
<reference evidence="3 4" key="1">
    <citation type="submission" date="2023-02" db="EMBL/GenBank/DDBJ databases">
        <title>Genome Sequence of L. cardiaca H63T.</title>
        <authorList>
            <person name="Lopez A.E."/>
            <person name="Cianciotto N.P."/>
        </authorList>
    </citation>
    <scope>NUCLEOTIDE SEQUENCE [LARGE SCALE GENOMIC DNA]</scope>
    <source>
        <strain evidence="3 4">H63</strain>
    </source>
</reference>
<gene>
    <name evidence="3" type="ORF">PXX05_07935</name>
</gene>
<name>A0ABY8AMI6_9GAMM</name>
<feature type="signal peptide" evidence="1">
    <location>
        <begin position="1"/>
        <end position="23"/>
    </location>
</feature>